<evidence type="ECO:0000313" key="2">
    <source>
        <dbReference type="Proteomes" id="UP000248134"/>
    </source>
</evidence>
<dbReference type="PANTHER" id="PTHR47623">
    <property type="entry name" value="OS09G0287300 PROTEIN"/>
    <property type="match status" value="1"/>
</dbReference>
<comment type="caution">
    <text evidence="1">The sequence shown here is derived from an EMBL/GenBank/DDBJ whole genome shotgun (WGS) entry which is preliminary data.</text>
</comment>
<evidence type="ECO:0000313" key="1">
    <source>
        <dbReference type="EMBL" id="PZA09301.1"/>
    </source>
</evidence>
<organism evidence="1 2">
    <name type="scientific">Rhodopseudomonas palustris</name>
    <dbReference type="NCBI Taxonomy" id="1076"/>
    <lineage>
        <taxon>Bacteria</taxon>
        <taxon>Pseudomonadati</taxon>
        <taxon>Pseudomonadota</taxon>
        <taxon>Alphaproteobacteria</taxon>
        <taxon>Hyphomicrobiales</taxon>
        <taxon>Nitrobacteraceae</taxon>
        <taxon>Rhodopseudomonas</taxon>
    </lineage>
</organism>
<proteinExistence type="predicted"/>
<dbReference type="PANTHER" id="PTHR47623:SF1">
    <property type="entry name" value="OS09G0287300 PROTEIN"/>
    <property type="match status" value="1"/>
</dbReference>
<sequence>MRRLILLRHAKTERDAPSGKDHDRRLEDRGRSDAAEIATWLAAEHLVPDQVLISTATRTRQTWDVLSELFPANAAPQVEYLPELYSASASQLLQAIHEVSAGINRLMLIGHNPGLHELALALTCTCNEAQRRQISGSMPTAAVAVIDFPIADWADASFGTGKLQHFVSPKVLREAS</sequence>
<dbReference type="EMBL" id="QKQS01000038">
    <property type="protein sequence ID" value="PZA09301.1"/>
    <property type="molecule type" value="Genomic_DNA"/>
</dbReference>
<dbReference type="AlphaFoldDB" id="A0A323UAA0"/>
<dbReference type="SMART" id="SM00855">
    <property type="entry name" value="PGAM"/>
    <property type="match status" value="1"/>
</dbReference>
<dbReference type="RefSeq" id="WP_110788648.1">
    <property type="nucleotide sequence ID" value="NZ_QKQS01000038.1"/>
</dbReference>
<dbReference type="SUPFAM" id="SSF53254">
    <property type="entry name" value="Phosphoglycerate mutase-like"/>
    <property type="match status" value="1"/>
</dbReference>
<protein>
    <submittedName>
        <fullName evidence="1">Histidine phosphatase family protein</fullName>
    </submittedName>
</protein>
<dbReference type="Proteomes" id="UP000248134">
    <property type="component" value="Unassembled WGS sequence"/>
</dbReference>
<gene>
    <name evidence="1" type="ORF">DNX69_24685</name>
</gene>
<dbReference type="Gene3D" id="3.40.50.1240">
    <property type="entry name" value="Phosphoglycerate mutase-like"/>
    <property type="match status" value="1"/>
</dbReference>
<name>A0A323UAA0_RHOPL</name>
<dbReference type="InterPro" id="IPR013078">
    <property type="entry name" value="His_Pase_superF_clade-1"/>
</dbReference>
<dbReference type="CDD" id="cd07067">
    <property type="entry name" value="HP_PGM_like"/>
    <property type="match status" value="1"/>
</dbReference>
<dbReference type="Pfam" id="PF00300">
    <property type="entry name" value="His_Phos_1"/>
    <property type="match status" value="1"/>
</dbReference>
<dbReference type="InterPro" id="IPR029033">
    <property type="entry name" value="His_PPase_superfam"/>
</dbReference>
<reference evidence="1 2" key="1">
    <citation type="submission" date="2018-06" db="EMBL/GenBank/DDBJ databases">
        <title>Draft Whole-Genome Sequence of the purple photosynthetic bacterium Rhodospeudomonas palustris XCP.</title>
        <authorList>
            <person name="Rayyan A."/>
            <person name="Meyer T.E."/>
            <person name="Kyndt J.A."/>
        </authorList>
    </citation>
    <scope>NUCLEOTIDE SEQUENCE [LARGE SCALE GENOMIC DNA]</scope>
    <source>
        <strain evidence="1 2">XCP</strain>
    </source>
</reference>
<accession>A0A323UAA0</accession>
<dbReference type="OrthoDB" id="9810154at2"/>